<dbReference type="HOGENOM" id="CLU_050665_0_0_9"/>
<dbReference type="PATRIC" id="fig|931276.5.peg.1057"/>
<protein>
    <submittedName>
        <fullName evidence="2">Dipeptidyl peptidase IV</fullName>
    </submittedName>
</protein>
<dbReference type="OrthoDB" id="1630871at2"/>
<keyword evidence="1" id="KW-1133">Transmembrane helix</keyword>
<dbReference type="AlphaFoldDB" id="M1MJ53"/>
<dbReference type="STRING" id="36745.CLSAP_11040"/>
<gene>
    <name evidence="2" type="ORF">Cspa_c11000</name>
</gene>
<dbReference type="EMBL" id="CP004121">
    <property type="protein sequence ID" value="AGF54876.1"/>
    <property type="molecule type" value="Genomic_DNA"/>
</dbReference>
<dbReference type="RefSeq" id="WP_015391201.1">
    <property type="nucleotide sequence ID" value="NC_020291.1"/>
</dbReference>
<evidence type="ECO:0000313" key="3">
    <source>
        <dbReference type="Proteomes" id="UP000011728"/>
    </source>
</evidence>
<evidence type="ECO:0000313" key="2">
    <source>
        <dbReference type="EMBL" id="AGF54876.1"/>
    </source>
</evidence>
<organism evidence="2 3">
    <name type="scientific">Clostridium saccharoperbutylacetonicum N1-4(HMT)</name>
    <dbReference type="NCBI Taxonomy" id="931276"/>
    <lineage>
        <taxon>Bacteria</taxon>
        <taxon>Bacillati</taxon>
        <taxon>Bacillota</taxon>
        <taxon>Clostridia</taxon>
        <taxon>Eubacteriales</taxon>
        <taxon>Clostridiaceae</taxon>
        <taxon>Clostridium</taxon>
    </lineage>
</organism>
<name>M1MJ53_9CLOT</name>
<accession>M1MJ53</accession>
<keyword evidence="3" id="KW-1185">Reference proteome</keyword>
<dbReference type="SUPFAM" id="SSF82171">
    <property type="entry name" value="DPP6 N-terminal domain-like"/>
    <property type="match status" value="1"/>
</dbReference>
<feature type="transmembrane region" description="Helical" evidence="1">
    <location>
        <begin position="7"/>
        <end position="25"/>
    </location>
</feature>
<evidence type="ECO:0000256" key="1">
    <source>
        <dbReference type="SAM" id="Phobius"/>
    </source>
</evidence>
<dbReference type="eggNOG" id="COG3391">
    <property type="taxonomic scope" value="Bacteria"/>
</dbReference>
<reference evidence="2 3" key="1">
    <citation type="submission" date="2013-02" db="EMBL/GenBank/DDBJ databases">
        <title>Genome sequence of Clostridium saccharoperbutylacetonicum N1-4(HMT).</title>
        <authorList>
            <person name="Poehlein A."/>
            <person name="Daniel R."/>
        </authorList>
    </citation>
    <scope>NUCLEOTIDE SEQUENCE [LARGE SCALE GENOMIC DNA]</scope>
    <source>
        <strain evidence="3">N1-4(HMT)</strain>
    </source>
</reference>
<keyword evidence="1" id="KW-0812">Transmembrane</keyword>
<proteinExistence type="predicted"/>
<keyword evidence="1" id="KW-0472">Membrane</keyword>
<dbReference type="KEGG" id="csr:Cspa_c11000"/>
<dbReference type="Proteomes" id="UP000011728">
    <property type="component" value="Chromosome"/>
</dbReference>
<sequence>MKIFKKIIAWAMLSIILQIGVLYFLNNHAFKQNSEFKSNALNIKKDNTKDIKATIADKAENVNISYNGKYLSYKEAENLFLQDTKTGTSTQVKTENGGTILYYDWVPDRNVLMIVEKVNKNGKAKIQLITYDAVNASESPVKEICAYQENMKIKKISASVFTGVFYVDIDKGGAKDTVYRIDRNNDMSEVKLNTYILGNIQVIPHADRLIYADKIKGTFYVTAPNKQLNFNSNKKLILLGIDKNDVVYMGELNGDKIATITYGKVDEDTSTWKKITLDSVANADDIYLSNSSEILINDNLKGSVKNLTTGKEIEYEGKLVQIKEDFIATKDNSGKLSYKSLKDK</sequence>